<organism evidence="2 3">
    <name type="scientific">Coprinellus micaceus</name>
    <name type="common">Glistening ink-cap mushroom</name>
    <name type="synonym">Coprinus micaceus</name>
    <dbReference type="NCBI Taxonomy" id="71717"/>
    <lineage>
        <taxon>Eukaryota</taxon>
        <taxon>Fungi</taxon>
        <taxon>Dikarya</taxon>
        <taxon>Basidiomycota</taxon>
        <taxon>Agaricomycotina</taxon>
        <taxon>Agaricomycetes</taxon>
        <taxon>Agaricomycetidae</taxon>
        <taxon>Agaricales</taxon>
        <taxon>Agaricineae</taxon>
        <taxon>Psathyrellaceae</taxon>
        <taxon>Coprinellus</taxon>
    </lineage>
</organism>
<comment type="caution">
    <text evidence="2">The sequence shown here is derived from an EMBL/GenBank/DDBJ whole genome shotgun (WGS) entry which is preliminary data.</text>
</comment>
<reference evidence="2 3" key="1">
    <citation type="journal article" date="2019" name="Nat. Ecol. Evol.">
        <title>Megaphylogeny resolves global patterns of mushroom evolution.</title>
        <authorList>
            <person name="Varga T."/>
            <person name="Krizsan K."/>
            <person name="Foldi C."/>
            <person name="Dima B."/>
            <person name="Sanchez-Garcia M."/>
            <person name="Sanchez-Ramirez S."/>
            <person name="Szollosi G.J."/>
            <person name="Szarkandi J.G."/>
            <person name="Papp V."/>
            <person name="Albert L."/>
            <person name="Andreopoulos W."/>
            <person name="Angelini C."/>
            <person name="Antonin V."/>
            <person name="Barry K.W."/>
            <person name="Bougher N.L."/>
            <person name="Buchanan P."/>
            <person name="Buyck B."/>
            <person name="Bense V."/>
            <person name="Catcheside P."/>
            <person name="Chovatia M."/>
            <person name="Cooper J."/>
            <person name="Damon W."/>
            <person name="Desjardin D."/>
            <person name="Finy P."/>
            <person name="Geml J."/>
            <person name="Haridas S."/>
            <person name="Hughes K."/>
            <person name="Justo A."/>
            <person name="Karasinski D."/>
            <person name="Kautmanova I."/>
            <person name="Kiss B."/>
            <person name="Kocsube S."/>
            <person name="Kotiranta H."/>
            <person name="LaButti K.M."/>
            <person name="Lechner B.E."/>
            <person name="Liimatainen K."/>
            <person name="Lipzen A."/>
            <person name="Lukacs Z."/>
            <person name="Mihaltcheva S."/>
            <person name="Morgado L.N."/>
            <person name="Niskanen T."/>
            <person name="Noordeloos M.E."/>
            <person name="Ohm R.A."/>
            <person name="Ortiz-Santana B."/>
            <person name="Ovrebo C."/>
            <person name="Racz N."/>
            <person name="Riley R."/>
            <person name="Savchenko A."/>
            <person name="Shiryaev A."/>
            <person name="Soop K."/>
            <person name="Spirin V."/>
            <person name="Szebenyi C."/>
            <person name="Tomsovsky M."/>
            <person name="Tulloss R.E."/>
            <person name="Uehling J."/>
            <person name="Grigoriev I.V."/>
            <person name="Vagvolgyi C."/>
            <person name="Papp T."/>
            <person name="Martin F.M."/>
            <person name="Miettinen O."/>
            <person name="Hibbett D.S."/>
            <person name="Nagy L.G."/>
        </authorList>
    </citation>
    <scope>NUCLEOTIDE SEQUENCE [LARGE SCALE GENOMIC DNA]</scope>
    <source>
        <strain evidence="2 3">FP101781</strain>
    </source>
</reference>
<evidence type="ECO:0000256" key="1">
    <source>
        <dbReference type="SAM" id="MobiDB-lite"/>
    </source>
</evidence>
<evidence type="ECO:0000313" key="3">
    <source>
        <dbReference type="Proteomes" id="UP000298030"/>
    </source>
</evidence>
<name>A0A4Y7TJZ4_COPMI</name>
<dbReference type="AlphaFoldDB" id="A0A4Y7TJZ4"/>
<sequence>MEGPESPHFPPTPAVDGGLSKTEDDIRILVMLIPEIIQSPSIGEPDWRFGGNLANTSFPFQCSCLLGATIQGTITSSTTCPCSFAPHPYSEVDNDRRTVIDQFSGWGKEQGQCIKTRS</sequence>
<protein>
    <submittedName>
        <fullName evidence="2">Uncharacterized protein</fullName>
    </submittedName>
</protein>
<accession>A0A4Y7TJZ4</accession>
<proteinExistence type="predicted"/>
<keyword evidence="3" id="KW-1185">Reference proteome</keyword>
<evidence type="ECO:0000313" key="2">
    <source>
        <dbReference type="EMBL" id="TEB34505.1"/>
    </source>
</evidence>
<feature type="region of interest" description="Disordered" evidence="1">
    <location>
        <begin position="1"/>
        <end position="20"/>
    </location>
</feature>
<dbReference type="Proteomes" id="UP000298030">
    <property type="component" value="Unassembled WGS sequence"/>
</dbReference>
<gene>
    <name evidence="2" type="ORF">FA13DRAFT_1729136</name>
</gene>
<dbReference type="EMBL" id="QPFP01000009">
    <property type="protein sequence ID" value="TEB34505.1"/>
    <property type="molecule type" value="Genomic_DNA"/>
</dbReference>